<name>A0A964V5B8_9PROT</name>
<keyword evidence="2" id="KW-0489">Methyltransferase</keyword>
<protein>
    <submittedName>
        <fullName evidence="2">Methyltransferase domain-containing protein</fullName>
    </submittedName>
</protein>
<accession>A0A964V5B8</accession>
<gene>
    <name evidence="2" type="ORF">EBV32_04260</name>
</gene>
<feature type="domain" description="Methyltransferase type 11" evidence="1">
    <location>
        <begin position="57"/>
        <end position="99"/>
    </location>
</feature>
<dbReference type="InterPro" id="IPR013216">
    <property type="entry name" value="Methyltransf_11"/>
</dbReference>
<dbReference type="Proteomes" id="UP000713222">
    <property type="component" value="Unassembled WGS sequence"/>
</dbReference>
<dbReference type="Gene3D" id="3.40.50.150">
    <property type="entry name" value="Vaccinia Virus protein VP39"/>
    <property type="match status" value="1"/>
</dbReference>
<dbReference type="InterPro" id="IPR029063">
    <property type="entry name" value="SAM-dependent_MTases_sf"/>
</dbReference>
<dbReference type="GO" id="GO:0032259">
    <property type="term" value="P:methylation"/>
    <property type="evidence" value="ECO:0007669"/>
    <property type="project" value="UniProtKB-KW"/>
</dbReference>
<dbReference type="GO" id="GO:0008757">
    <property type="term" value="F:S-adenosylmethionine-dependent methyltransferase activity"/>
    <property type="evidence" value="ECO:0007669"/>
    <property type="project" value="InterPro"/>
</dbReference>
<dbReference type="Pfam" id="PF08241">
    <property type="entry name" value="Methyltransf_11"/>
    <property type="match status" value="1"/>
</dbReference>
<evidence type="ECO:0000313" key="3">
    <source>
        <dbReference type="Proteomes" id="UP000713222"/>
    </source>
</evidence>
<sequence length="209" mass="25194">MVLLKRTNKKFVEDYLGKKKDWKILDIGCGYTANKYSNHVADTQDFSHLYKDKKFTLIKDKKLPFANKEFNFVIASHVLEHVEDIEFFIKELERVANSGYIEVPTRLEDNLVDVNEKAHVWWINFDDINNSLFITKRKQIIEPFLSVSTVQNLRKFFRDSLVTEIFWENKIDYLFSENNNYFEIYKKLSFFKIIKKFCSKKIRRLFKFI</sequence>
<evidence type="ECO:0000259" key="1">
    <source>
        <dbReference type="Pfam" id="PF08241"/>
    </source>
</evidence>
<dbReference type="AlphaFoldDB" id="A0A964V5B8"/>
<reference evidence="2" key="1">
    <citation type="submission" date="2018-10" db="EMBL/GenBank/DDBJ databases">
        <title>Iterative Subtractive Binning of Freshwater Chronoseries Metagenomes Recovers Nearly Complete Genomes from over Four Hundred Novel Species.</title>
        <authorList>
            <person name="Rodriguez-R L.M."/>
            <person name="Tsementzi D."/>
            <person name="Luo C."/>
            <person name="Konstantinidis K.T."/>
        </authorList>
    </citation>
    <scope>NUCLEOTIDE SEQUENCE</scope>
    <source>
        <strain evidence="2">WB7_6_001</strain>
    </source>
</reference>
<organism evidence="2 3">
    <name type="scientific">Candidatus Fonsibacter lacus</name>
    <dbReference type="NCBI Taxonomy" id="2576439"/>
    <lineage>
        <taxon>Bacteria</taxon>
        <taxon>Pseudomonadati</taxon>
        <taxon>Pseudomonadota</taxon>
        <taxon>Alphaproteobacteria</taxon>
        <taxon>Candidatus Pelagibacterales</taxon>
        <taxon>Candidatus Pelagibacterales incertae sedis</taxon>
        <taxon>Candidatus Fonsibacter</taxon>
    </lineage>
</organism>
<dbReference type="EMBL" id="RGET01000082">
    <property type="protein sequence ID" value="NBN88284.1"/>
    <property type="molecule type" value="Genomic_DNA"/>
</dbReference>
<comment type="caution">
    <text evidence="2">The sequence shown here is derived from an EMBL/GenBank/DDBJ whole genome shotgun (WGS) entry which is preliminary data.</text>
</comment>
<keyword evidence="2" id="KW-0808">Transferase</keyword>
<proteinExistence type="predicted"/>
<dbReference type="SUPFAM" id="SSF53335">
    <property type="entry name" value="S-adenosyl-L-methionine-dependent methyltransferases"/>
    <property type="match status" value="1"/>
</dbReference>
<evidence type="ECO:0000313" key="2">
    <source>
        <dbReference type="EMBL" id="NBN88284.1"/>
    </source>
</evidence>